<protein>
    <submittedName>
        <fullName evidence="2">Uncharacterized protein</fullName>
    </submittedName>
</protein>
<organism evidence="2 3">
    <name type="scientific">Mucilaginibacter antarcticus</name>
    <dbReference type="NCBI Taxonomy" id="1855725"/>
    <lineage>
        <taxon>Bacteria</taxon>
        <taxon>Pseudomonadati</taxon>
        <taxon>Bacteroidota</taxon>
        <taxon>Sphingobacteriia</taxon>
        <taxon>Sphingobacteriales</taxon>
        <taxon>Sphingobacteriaceae</taxon>
        <taxon>Mucilaginibacter</taxon>
    </lineage>
</organism>
<name>A0ABW5XV66_9SPHI</name>
<dbReference type="Proteomes" id="UP001597601">
    <property type="component" value="Unassembled WGS sequence"/>
</dbReference>
<feature type="region of interest" description="Disordered" evidence="1">
    <location>
        <begin position="26"/>
        <end position="46"/>
    </location>
</feature>
<evidence type="ECO:0000313" key="2">
    <source>
        <dbReference type="EMBL" id="MFD2866854.1"/>
    </source>
</evidence>
<gene>
    <name evidence="2" type="ORF">ACFSYC_19310</name>
</gene>
<accession>A0ABW5XV66</accession>
<comment type="caution">
    <text evidence="2">The sequence shown here is derived from an EMBL/GenBank/DDBJ whole genome shotgun (WGS) entry which is preliminary data.</text>
</comment>
<reference evidence="3" key="1">
    <citation type="journal article" date="2019" name="Int. J. Syst. Evol. Microbiol.">
        <title>The Global Catalogue of Microorganisms (GCM) 10K type strain sequencing project: providing services to taxonomists for standard genome sequencing and annotation.</title>
        <authorList>
            <consortium name="The Broad Institute Genomics Platform"/>
            <consortium name="The Broad Institute Genome Sequencing Center for Infectious Disease"/>
            <person name="Wu L."/>
            <person name="Ma J."/>
        </authorList>
    </citation>
    <scope>NUCLEOTIDE SEQUENCE [LARGE SCALE GENOMIC DNA]</scope>
    <source>
        <strain evidence="3">KCTC 52232</strain>
    </source>
</reference>
<proteinExistence type="predicted"/>
<sequence>MKKVIYALILPMVVVSGIVFANRESKKETSYKPSPKPLSTTSSKTDSEETKKWKASLYGGIFKEWEISFERERLLATADKIRKNLTAFTNMEAVVTSLSIPSRTNADASTIQGVLVSINGQAYIVQFDPGDIQQLQSLRVNDKIIIKSSSAQYLRNYLHLVLSANYVERNHKVIVKRDFSKVGC</sequence>
<dbReference type="RefSeq" id="WP_377130501.1">
    <property type="nucleotide sequence ID" value="NZ_JBHUON010000039.1"/>
</dbReference>
<evidence type="ECO:0000256" key="1">
    <source>
        <dbReference type="SAM" id="MobiDB-lite"/>
    </source>
</evidence>
<feature type="compositionally biased region" description="Low complexity" evidence="1">
    <location>
        <begin position="31"/>
        <end position="44"/>
    </location>
</feature>
<dbReference type="EMBL" id="JBHUON010000039">
    <property type="protein sequence ID" value="MFD2866854.1"/>
    <property type="molecule type" value="Genomic_DNA"/>
</dbReference>
<evidence type="ECO:0000313" key="3">
    <source>
        <dbReference type="Proteomes" id="UP001597601"/>
    </source>
</evidence>
<keyword evidence="3" id="KW-1185">Reference proteome</keyword>